<dbReference type="GO" id="GO:0098552">
    <property type="term" value="C:side of membrane"/>
    <property type="evidence" value="ECO:0007669"/>
    <property type="project" value="UniProtKB-KW"/>
</dbReference>
<evidence type="ECO:0000256" key="5">
    <source>
        <dbReference type="ARBA" id="ARBA00023136"/>
    </source>
</evidence>
<evidence type="ECO:0000259" key="9">
    <source>
        <dbReference type="Pfam" id="PF10659"/>
    </source>
</evidence>
<dbReference type="Pfam" id="PF10659">
    <property type="entry name" value="Trypan_glycop_C"/>
    <property type="match status" value="1"/>
</dbReference>
<name>A0A1J0R7P7_9TRYP</name>
<keyword evidence="8" id="KW-0732">Signal</keyword>
<accession>A0A1J0R7P7</accession>
<dbReference type="AlphaFoldDB" id="A0A1J0R7P7"/>
<proteinExistence type="predicted"/>
<reference evidence="10" key="1">
    <citation type="submission" date="2016-08" db="EMBL/GenBank/DDBJ databases">
        <title>VSG repertoire of Trypanosoma brucei EATRO 1125.</title>
        <authorList>
            <person name="Cross G.A."/>
        </authorList>
    </citation>
    <scope>NUCLEOTIDE SEQUENCE</scope>
    <source>
        <strain evidence="10">EATRO 1125</strain>
    </source>
</reference>
<organism evidence="10">
    <name type="scientific">Trypanosoma brucei</name>
    <dbReference type="NCBI Taxonomy" id="5691"/>
    <lineage>
        <taxon>Eukaryota</taxon>
        <taxon>Discoba</taxon>
        <taxon>Euglenozoa</taxon>
        <taxon>Kinetoplastea</taxon>
        <taxon>Metakinetoplastina</taxon>
        <taxon>Trypanosomatida</taxon>
        <taxon>Trypanosomatidae</taxon>
        <taxon>Trypanosoma</taxon>
    </lineage>
</organism>
<evidence type="ECO:0000256" key="2">
    <source>
        <dbReference type="ARBA" id="ARBA00004609"/>
    </source>
</evidence>
<sequence>MALATDMLCICLLHATSEHNVCTAGFTPTQQDYSAGRQPADADQAFKALTAKCQIIQQTYSIQELPHLLTSAVAAIKASMGSNHVTIADPSAEARTPGAKAFLYGRFTLAGRAPTCSADGSNPEKTAQKGICIDYSGIMKPGADIPWLKLVHSGINQLQAAAAEATTAISLVGTAQALEAQMESLLLMKSLLTPTASVLTATSNQPSADEQNKCARFNNNETDCKNNDCDYEKTNKKCKTKTGTETTAAGAGEKTGKKCSDYSNQQECEKANDGISAGKPRKCGWIGDDKSGGDKRFKFRYSSFPVNKKFTMKAADFVSLVAF</sequence>
<keyword evidence="3" id="KW-1003">Cell membrane</keyword>
<keyword evidence="7" id="KW-0449">Lipoprotein</keyword>
<protein>
    <submittedName>
        <fullName evidence="10">Variant surface glycoprotein 1125.1800</fullName>
    </submittedName>
</protein>
<evidence type="ECO:0000256" key="4">
    <source>
        <dbReference type="ARBA" id="ARBA00022622"/>
    </source>
</evidence>
<evidence type="ECO:0000256" key="7">
    <source>
        <dbReference type="ARBA" id="ARBA00023288"/>
    </source>
</evidence>
<evidence type="ECO:0000256" key="8">
    <source>
        <dbReference type="SAM" id="SignalP"/>
    </source>
</evidence>
<evidence type="ECO:0000256" key="1">
    <source>
        <dbReference type="ARBA" id="ARBA00002523"/>
    </source>
</evidence>
<comment type="subcellular location">
    <subcellularLocation>
        <location evidence="2">Cell membrane</location>
        <topology evidence="2">Lipid-anchor</topology>
        <topology evidence="2">GPI-anchor</topology>
    </subcellularLocation>
</comment>
<feature type="chain" id="PRO_5012949746" evidence="8">
    <location>
        <begin position="19"/>
        <end position="323"/>
    </location>
</feature>
<comment type="function">
    <text evidence="1">VSG forms a coat on the surface of the parasite. The trypanosome evades the immune response of the host by expressing a series of antigenically distinct VSGs from an estimated 1000 VSG genes.</text>
</comment>
<dbReference type="GO" id="GO:0005886">
    <property type="term" value="C:plasma membrane"/>
    <property type="evidence" value="ECO:0007669"/>
    <property type="project" value="UniProtKB-SubCell"/>
</dbReference>
<evidence type="ECO:0000256" key="3">
    <source>
        <dbReference type="ARBA" id="ARBA00022475"/>
    </source>
</evidence>
<dbReference type="VEuPathDB" id="TriTrypDB:Tb1125.11.17940"/>
<dbReference type="VEuPathDB" id="TriTrypDB:Tb427_000302100"/>
<dbReference type="InterPro" id="IPR019609">
    <property type="entry name" value="Variant_surf_glycoprt_trypan_C"/>
</dbReference>
<dbReference type="VEuPathDB" id="TriTrypDB:Tb10.v4.0200"/>
<evidence type="ECO:0000313" key="10">
    <source>
        <dbReference type="EMBL" id="APD73913.1"/>
    </source>
</evidence>
<feature type="signal peptide" evidence="8">
    <location>
        <begin position="1"/>
        <end position="18"/>
    </location>
</feature>
<keyword evidence="4" id="KW-0336">GPI-anchor</keyword>
<keyword evidence="5" id="KW-0472">Membrane</keyword>
<evidence type="ECO:0000256" key="6">
    <source>
        <dbReference type="ARBA" id="ARBA00023180"/>
    </source>
</evidence>
<feature type="domain" description="Trypanosome variant surface glycoprotein C-terminal" evidence="9">
    <location>
        <begin position="214"/>
        <end position="321"/>
    </location>
</feature>
<dbReference type="EMBL" id="KX699957">
    <property type="protein sequence ID" value="APD73913.1"/>
    <property type="molecule type" value="Genomic_DNA"/>
</dbReference>
<keyword evidence="6" id="KW-0325">Glycoprotein</keyword>